<reference evidence="4" key="1">
    <citation type="submission" date="2021-02" db="EMBL/GenBank/DDBJ databases">
        <authorList>
            <person name="Nowell W R."/>
        </authorList>
    </citation>
    <scope>NUCLEOTIDE SEQUENCE</scope>
</reference>
<protein>
    <recommendedName>
        <fullName evidence="9">Ankyrin repeat protein</fullName>
    </recommendedName>
</protein>
<dbReference type="Proteomes" id="UP000681722">
    <property type="component" value="Unassembled WGS sequence"/>
</dbReference>
<dbReference type="GO" id="GO:0031436">
    <property type="term" value="C:BRCA1-BARD1 complex"/>
    <property type="evidence" value="ECO:0007669"/>
    <property type="project" value="TreeGrafter"/>
</dbReference>
<evidence type="ECO:0000313" key="7">
    <source>
        <dbReference type="EMBL" id="CAF4035108.1"/>
    </source>
</evidence>
<evidence type="ECO:0000256" key="2">
    <source>
        <dbReference type="ARBA" id="ARBA00023043"/>
    </source>
</evidence>
<keyword evidence="8" id="KW-1185">Reference proteome</keyword>
<dbReference type="EMBL" id="CAJOBA010037059">
    <property type="protein sequence ID" value="CAF4035108.1"/>
    <property type="molecule type" value="Genomic_DNA"/>
</dbReference>
<dbReference type="InterPro" id="IPR002110">
    <property type="entry name" value="Ankyrin_rpt"/>
</dbReference>
<dbReference type="GO" id="GO:0085020">
    <property type="term" value="P:protein K6-linked ubiquitination"/>
    <property type="evidence" value="ECO:0007669"/>
    <property type="project" value="TreeGrafter"/>
</dbReference>
<comment type="caution">
    <text evidence="4">The sequence shown here is derived from an EMBL/GenBank/DDBJ whole genome shotgun (WGS) entry which is preliminary data.</text>
</comment>
<evidence type="ECO:0000256" key="3">
    <source>
        <dbReference type="PROSITE-ProRule" id="PRU00023"/>
    </source>
</evidence>
<dbReference type="PANTHER" id="PTHR24171">
    <property type="entry name" value="ANKYRIN REPEAT DOMAIN-CONTAINING PROTEIN 39-RELATED"/>
    <property type="match status" value="1"/>
</dbReference>
<evidence type="ECO:0000313" key="4">
    <source>
        <dbReference type="EMBL" id="CAF1009797.1"/>
    </source>
</evidence>
<keyword evidence="1" id="KW-0677">Repeat</keyword>
<feature type="repeat" description="ANK" evidence="3">
    <location>
        <begin position="86"/>
        <end position="118"/>
    </location>
</feature>
<dbReference type="InterPro" id="IPR036770">
    <property type="entry name" value="Ankyrin_rpt-contain_sf"/>
</dbReference>
<dbReference type="GO" id="GO:0070531">
    <property type="term" value="C:BRCA1-A complex"/>
    <property type="evidence" value="ECO:0007669"/>
    <property type="project" value="TreeGrafter"/>
</dbReference>
<organism evidence="4 8">
    <name type="scientific">Didymodactylos carnosus</name>
    <dbReference type="NCBI Taxonomy" id="1234261"/>
    <lineage>
        <taxon>Eukaryota</taxon>
        <taxon>Metazoa</taxon>
        <taxon>Spiralia</taxon>
        <taxon>Gnathifera</taxon>
        <taxon>Rotifera</taxon>
        <taxon>Eurotatoria</taxon>
        <taxon>Bdelloidea</taxon>
        <taxon>Philodinida</taxon>
        <taxon>Philodinidae</taxon>
        <taxon>Didymodactylos</taxon>
    </lineage>
</organism>
<evidence type="ECO:0000313" key="6">
    <source>
        <dbReference type="EMBL" id="CAF3780968.1"/>
    </source>
</evidence>
<dbReference type="GO" id="GO:0004842">
    <property type="term" value="F:ubiquitin-protein transferase activity"/>
    <property type="evidence" value="ECO:0007669"/>
    <property type="project" value="TreeGrafter"/>
</dbReference>
<dbReference type="EMBL" id="CAJOBC010003384">
    <property type="protein sequence ID" value="CAF3780968.1"/>
    <property type="molecule type" value="Genomic_DNA"/>
</dbReference>
<sequence length="176" mass="20298">MLVGHADKTIKNQFNKIPYEEAQSGDSKLLLTNKKYYEISSKSIPDLTTITTTTTTNHSEFYLLSCDVKQYLKLMSIEDVNEIQSNDPTALHAAAYYGHLEIIRLLIKYGGDLSIKNKFHKTPHDEAKTEQIKELSERSVNEIASYNNHLFNDCWLVVDKRVIYIAETNRKNKRNI</sequence>
<proteinExistence type="predicted"/>
<dbReference type="SMART" id="SM00248">
    <property type="entry name" value="ANK"/>
    <property type="match status" value="1"/>
</dbReference>
<keyword evidence="2 3" id="KW-0040">ANK repeat</keyword>
<dbReference type="EMBL" id="CAJNOK010015516">
    <property type="protein sequence ID" value="CAF1227040.1"/>
    <property type="molecule type" value="Genomic_DNA"/>
</dbReference>
<dbReference type="Pfam" id="PF00023">
    <property type="entry name" value="Ank"/>
    <property type="match status" value="1"/>
</dbReference>
<dbReference type="EMBL" id="CAJNOQ010003385">
    <property type="protein sequence ID" value="CAF1009797.1"/>
    <property type="molecule type" value="Genomic_DNA"/>
</dbReference>
<dbReference type="Proteomes" id="UP000682733">
    <property type="component" value="Unassembled WGS sequence"/>
</dbReference>
<evidence type="ECO:0000256" key="1">
    <source>
        <dbReference type="ARBA" id="ARBA00022737"/>
    </source>
</evidence>
<evidence type="ECO:0000313" key="5">
    <source>
        <dbReference type="EMBL" id="CAF1227040.1"/>
    </source>
</evidence>
<dbReference type="OrthoDB" id="539213at2759"/>
<evidence type="ECO:0000313" key="8">
    <source>
        <dbReference type="Proteomes" id="UP000663829"/>
    </source>
</evidence>
<dbReference type="Proteomes" id="UP000663829">
    <property type="component" value="Unassembled WGS sequence"/>
</dbReference>
<dbReference type="PANTHER" id="PTHR24171:SF8">
    <property type="entry name" value="BRCA1-ASSOCIATED RING DOMAIN PROTEIN 1"/>
    <property type="match status" value="1"/>
</dbReference>
<gene>
    <name evidence="4" type="ORF">GPM918_LOCUS14205</name>
    <name evidence="5" type="ORF">OVA965_LOCUS25198</name>
    <name evidence="6" type="ORF">SRO942_LOCUS14201</name>
    <name evidence="7" type="ORF">TMI583_LOCUS25924</name>
</gene>
<name>A0A814HH98_9BILA</name>
<dbReference type="PROSITE" id="PS50088">
    <property type="entry name" value="ANK_REPEAT"/>
    <property type="match status" value="1"/>
</dbReference>
<evidence type="ECO:0008006" key="9">
    <source>
        <dbReference type="Google" id="ProtNLM"/>
    </source>
</evidence>
<dbReference type="SUPFAM" id="SSF48403">
    <property type="entry name" value="Ankyrin repeat"/>
    <property type="match status" value="1"/>
</dbReference>
<dbReference type="Gene3D" id="1.25.40.20">
    <property type="entry name" value="Ankyrin repeat-containing domain"/>
    <property type="match status" value="1"/>
</dbReference>
<dbReference type="AlphaFoldDB" id="A0A814HH98"/>
<dbReference type="Proteomes" id="UP000677228">
    <property type="component" value="Unassembled WGS sequence"/>
</dbReference>
<dbReference type="PROSITE" id="PS50297">
    <property type="entry name" value="ANK_REP_REGION"/>
    <property type="match status" value="1"/>
</dbReference>
<accession>A0A814HH98</accession>